<dbReference type="Proteomes" id="UP000094565">
    <property type="component" value="Chromosome 4"/>
</dbReference>
<evidence type="ECO:0000256" key="1">
    <source>
        <dbReference type="ARBA" id="ARBA00004266"/>
    </source>
</evidence>
<sequence>MSHNSSSESLDGLNFEVFEPSPTSDSHCNSEIKSKRIMNKVSHSATANLPSPTQIPYLYSKPTTTSTCKLVSAVPEKSHSFNSIDCEDPTAILPTEMLGDIKTPHLEDNHSSVIGLAKLPYQKRKRAERNGMNFTVMLVGESGLGKTTFLNTLFDSDILPIRKLNVPQLGNVMKTTQIEYHKMRLDEDGFVLDFTVIDTPGFSDYINNNYCWVPISNFIDEQFRRYIFQESQPQREKMQSTQVHACLYFIKPNLRGLSDLDIKVMKELSSRVNLIPIISKADAFNSTEMGYFKESIRNTLCNEGINLCKLLADEGMENSILDTLPLSVIGSSSRVVNSLGNIVRGRSYKWGTVEVENEDHCDFIKLRSMLLSNNMLDLVKSTEKYYEKYRSKLMRNQVVNIIKQGSEALNEQRGDDISAESDMEELVEQRLRDENPLETLKYLCDNRPEFDKQYDNTLKHNLIYKESVRIFKKQFSHLIQQQDSKFKGWKRHLFDKQSEFNHSIESIHNQILEMRQSLELFEGSQTIIDSSILPRGDEA</sequence>
<evidence type="ECO:0000313" key="8">
    <source>
        <dbReference type="Proteomes" id="UP000094565"/>
    </source>
</evidence>
<evidence type="ECO:0000259" key="6">
    <source>
        <dbReference type="PROSITE" id="PS51719"/>
    </source>
</evidence>
<accession>A0A1B2JGZ3</accession>
<dbReference type="Gene3D" id="3.40.50.300">
    <property type="entry name" value="P-loop containing nucleotide triphosphate hydrolases"/>
    <property type="match status" value="1"/>
</dbReference>
<keyword evidence="8" id="KW-1185">Reference proteome</keyword>
<keyword evidence="3 4" id="KW-0342">GTP-binding</keyword>
<feature type="domain" description="Septin-type G" evidence="6">
    <location>
        <begin position="130"/>
        <end position="396"/>
    </location>
</feature>
<protein>
    <submittedName>
        <fullName evidence="7">BA75_04414T0</fullName>
    </submittedName>
</protein>
<dbReference type="GO" id="GO:0005938">
    <property type="term" value="C:cell cortex"/>
    <property type="evidence" value="ECO:0007669"/>
    <property type="project" value="UniProtKB-ARBA"/>
</dbReference>
<evidence type="ECO:0000313" key="7">
    <source>
        <dbReference type="EMBL" id="ANZ77306.1"/>
    </source>
</evidence>
<feature type="region of interest" description="Disordered" evidence="5">
    <location>
        <begin position="1"/>
        <end position="29"/>
    </location>
</feature>
<dbReference type="Pfam" id="PF00735">
    <property type="entry name" value="Septin"/>
    <property type="match status" value="1"/>
</dbReference>
<proteinExistence type="inferred from homology"/>
<reference evidence="7 8" key="1">
    <citation type="submission" date="2016-02" db="EMBL/GenBank/DDBJ databases">
        <title>Comparative genomic and transcriptomic foundation for Pichia pastoris.</title>
        <authorList>
            <person name="Love K.R."/>
            <person name="Shah K.A."/>
            <person name="Whittaker C.A."/>
            <person name="Wu J."/>
            <person name="Bartlett M.C."/>
            <person name="Ma D."/>
            <person name="Leeson R.L."/>
            <person name="Priest M."/>
            <person name="Young S.K."/>
            <person name="Love J.C."/>
        </authorList>
    </citation>
    <scope>NUCLEOTIDE SEQUENCE [LARGE SCALE GENOMIC DNA]</scope>
    <source>
        <strain evidence="7 8">ATCC 28485</strain>
    </source>
</reference>
<dbReference type="CDD" id="cd01850">
    <property type="entry name" value="CDC_Septin"/>
    <property type="match status" value="1"/>
</dbReference>
<evidence type="ECO:0000256" key="4">
    <source>
        <dbReference type="RuleBase" id="RU004560"/>
    </source>
</evidence>
<dbReference type="GO" id="GO:0032156">
    <property type="term" value="C:septin cytoskeleton"/>
    <property type="evidence" value="ECO:0007669"/>
    <property type="project" value="UniProtKB-ARBA"/>
</dbReference>
<organism evidence="7 8">
    <name type="scientific">Komagataella pastoris</name>
    <name type="common">Yeast</name>
    <name type="synonym">Pichia pastoris</name>
    <dbReference type="NCBI Taxonomy" id="4922"/>
    <lineage>
        <taxon>Eukaryota</taxon>
        <taxon>Fungi</taxon>
        <taxon>Dikarya</taxon>
        <taxon>Ascomycota</taxon>
        <taxon>Saccharomycotina</taxon>
        <taxon>Pichiomycetes</taxon>
        <taxon>Pichiales</taxon>
        <taxon>Pichiaceae</taxon>
        <taxon>Komagataella</taxon>
    </lineage>
</organism>
<keyword evidence="2 4" id="KW-0547">Nucleotide-binding</keyword>
<dbReference type="InterPro" id="IPR027417">
    <property type="entry name" value="P-loop_NTPase"/>
</dbReference>
<dbReference type="PROSITE" id="PS51719">
    <property type="entry name" value="G_SEPTIN"/>
    <property type="match status" value="1"/>
</dbReference>
<evidence type="ECO:0000256" key="2">
    <source>
        <dbReference type="ARBA" id="ARBA00022741"/>
    </source>
</evidence>
<dbReference type="AlphaFoldDB" id="A0A1B2JGZ3"/>
<name>A0A1B2JGZ3_PICPA</name>
<dbReference type="GO" id="GO:0005525">
    <property type="term" value="F:GTP binding"/>
    <property type="evidence" value="ECO:0007669"/>
    <property type="project" value="UniProtKB-KW"/>
</dbReference>
<evidence type="ECO:0000256" key="3">
    <source>
        <dbReference type="ARBA" id="ARBA00023134"/>
    </source>
</evidence>
<comment type="subcellular location">
    <subcellularLocation>
        <location evidence="1">Bud neck</location>
    </subcellularLocation>
</comment>
<dbReference type="SUPFAM" id="SSF52540">
    <property type="entry name" value="P-loop containing nucleoside triphosphate hydrolases"/>
    <property type="match status" value="1"/>
</dbReference>
<dbReference type="EMBL" id="CP014587">
    <property type="protein sequence ID" value="ANZ77306.1"/>
    <property type="molecule type" value="Genomic_DNA"/>
</dbReference>
<dbReference type="GO" id="GO:0005935">
    <property type="term" value="C:cellular bud neck"/>
    <property type="evidence" value="ECO:0007669"/>
    <property type="project" value="UniProtKB-SubCell"/>
</dbReference>
<comment type="similarity">
    <text evidence="4">Belongs to the TRAFAC class TrmE-Era-EngA-EngB-Septin-like GTPase superfamily. Septin GTPase family.</text>
</comment>
<evidence type="ECO:0000256" key="5">
    <source>
        <dbReference type="SAM" id="MobiDB-lite"/>
    </source>
</evidence>
<dbReference type="PANTHER" id="PTHR18884">
    <property type="entry name" value="SEPTIN"/>
    <property type="match status" value="1"/>
</dbReference>
<dbReference type="InterPro" id="IPR016491">
    <property type="entry name" value="Septin"/>
</dbReference>
<dbReference type="OrthoDB" id="416553at2759"/>
<dbReference type="InterPro" id="IPR030379">
    <property type="entry name" value="G_SEPTIN_dom"/>
</dbReference>
<gene>
    <name evidence="7" type="ORF">ATY40_BA7504414</name>
</gene>